<evidence type="ECO:0000256" key="3">
    <source>
        <dbReference type="ARBA" id="ARBA00023163"/>
    </source>
</evidence>
<protein>
    <submittedName>
        <fullName evidence="5">HTH-type transcriptional regulator DegA</fullName>
    </submittedName>
</protein>
<organism evidence="5">
    <name type="scientific">bioreactor metagenome</name>
    <dbReference type="NCBI Taxonomy" id="1076179"/>
    <lineage>
        <taxon>unclassified sequences</taxon>
        <taxon>metagenomes</taxon>
        <taxon>ecological metagenomes</taxon>
    </lineage>
</organism>
<keyword evidence="1" id="KW-0805">Transcription regulation</keyword>
<comment type="caution">
    <text evidence="5">The sequence shown here is derived from an EMBL/GenBank/DDBJ whole genome shotgun (WGS) entry which is preliminary data.</text>
</comment>
<name>A0A645CP95_9ZZZZ</name>
<dbReference type="CDD" id="cd06267">
    <property type="entry name" value="PBP1_LacI_sugar_binding-like"/>
    <property type="match status" value="1"/>
</dbReference>
<dbReference type="PANTHER" id="PTHR30146:SF109">
    <property type="entry name" value="HTH-TYPE TRANSCRIPTIONAL REGULATOR GALS"/>
    <property type="match status" value="1"/>
</dbReference>
<evidence type="ECO:0000256" key="2">
    <source>
        <dbReference type="ARBA" id="ARBA00023125"/>
    </source>
</evidence>
<dbReference type="Gene3D" id="3.40.50.2300">
    <property type="match status" value="2"/>
</dbReference>
<dbReference type="GO" id="GO:0003700">
    <property type="term" value="F:DNA-binding transcription factor activity"/>
    <property type="evidence" value="ECO:0007669"/>
    <property type="project" value="TreeGrafter"/>
</dbReference>
<reference evidence="5" key="1">
    <citation type="submission" date="2019-08" db="EMBL/GenBank/DDBJ databases">
        <authorList>
            <person name="Kucharzyk K."/>
            <person name="Murdoch R.W."/>
            <person name="Higgins S."/>
            <person name="Loffler F."/>
        </authorList>
    </citation>
    <scope>NUCLEOTIDE SEQUENCE</scope>
</reference>
<dbReference type="SUPFAM" id="SSF53822">
    <property type="entry name" value="Periplasmic binding protein-like I"/>
    <property type="match status" value="1"/>
</dbReference>
<keyword evidence="3" id="KW-0804">Transcription</keyword>
<sequence length="289" mass="32189">MLASNIHGNMIDDQPASRANFFVGLIETELIRHGIQVELDTFDHLRGSDFKTYVNRLKSAHIRGVICIYGLQEMEELNRKLADSGFYVLDIRNEQSSNATINTIWYDNYLVGRIAAGFLVENSHRNICCIASDLGLEWEKERISAFEDMIRAADGEIRGSVLRLPSPSAEGKRECWEAIGRNAVDRLLQIGNISAAFCVNDGIAAGLCRELQRRKLNVPGDISVIGCDNDYTYWDLGLSTVSLECLRLGTVAADIMNKCLRGERDSVLTSAIKIPPLLIPRKTVRKLGS</sequence>
<dbReference type="InterPro" id="IPR046335">
    <property type="entry name" value="LacI/GalR-like_sensor"/>
</dbReference>
<feature type="domain" description="Transcriptional regulator LacI/GalR-like sensor" evidence="4">
    <location>
        <begin position="117"/>
        <end position="284"/>
    </location>
</feature>
<dbReference type="InterPro" id="IPR028082">
    <property type="entry name" value="Peripla_BP_I"/>
</dbReference>
<dbReference type="EMBL" id="VSSQ01028822">
    <property type="protein sequence ID" value="MPM78694.1"/>
    <property type="molecule type" value="Genomic_DNA"/>
</dbReference>
<evidence type="ECO:0000313" key="5">
    <source>
        <dbReference type="EMBL" id="MPM78694.1"/>
    </source>
</evidence>
<dbReference type="PANTHER" id="PTHR30146">
    <property type="entry name" value="LACI-RELATED TRANSCRIPTIONAL REPRESSOR"/>
    <property type="match status" value="1"/>
</dbReference>
<dbReference type="Pfam" id="PF13377">
    <property type="entry name" value="Peripla_BP_3"/>
    <property type="match status" value="1"/>
</dbReference>
<accession>A0A645CP95</accession>
<dbReference type="AlphaFoldDB" id="A0A645CP95"/>
<proteinExistence type="predicted"/>
<evidence type="ECO:0000256" key="1">
    <source>
        <dbReference type="ARBA" id="ARBA00023015"/>
    </source>
</evidence>
<dbReference type="GO" id="GO:0000976">
    <property type="term" value="F:transcription cis-regulatory region binding"/>
    <property type="evidence" value="ECO:0007669"/>
    <property type="project" value="TreeGrafter"/>
</dbReference>
<keyword evidence="2" id="KW-0238">DNA-binding</keyword>
<gene>
    <name evidence="5" type="primary">degA_24</name>
    <name evidence="5" type="ORF">SDC9_125705</name>
</gene>
<evidence type="ECO:0000259" key="4">
    <source>
        <dbReference type="Pfam" id="PF13377"/>
    </source>
</evidence>